<dbReference type="PROSITE" id="PS50206">
    <property type="entry name" value="RHODANESE_3"/>
    <property type="match status" value="1"/>
</dbReference>
<dbReference type="InterPro" id="IPR036873">
    <property type="entry name" value="Rhodanese-like_dom_sf"/>
</dbReference>
<reference evidence="4 7" key="4">
    <citation type="submission" date="2018-08" db="EMBL/GenBank/DDBJ databases">
        <title>A genome reference for cultivated species of the human gut microbiota.</title>
        <authorList>
            <person name="Zou Y."/>
            <person name="Xue W."/>
            <person name="Luo G."/>
        </authorList>
    </citation>
    <scope>NUCLEOTIDE SEQUENCE [LARGE SCALE GENOMIC DNA]</scope>
    <source>
        <strain evidence="4 7">TF05-12AC</strain>
    </source>
</reference>
<dbReference type="RefSeq" id="WP_006873778.1">
    <property type="nucleotide sequence ID" value="NZ_CABIWA010000006.1"/>
</dbReference>
<dbReference type="PANTHER" id="PTHR43031:SF1">
    <property type="entry name" value="PYRIDINE NUCLEOTIDE-DISULPHIDE OXIDOREDUCTASE"/>
    <property type="match status" value="1"/>
</dbReference>
<dbReference type="InterPro" id="IPR001763">
    <property type="entry name" value="Rhodanese-like_dom"/>
</dbReference>
<dbReference type="Pfam" id="PF00581">
    <property type="entry name" value="Rhodanese"/>
    <property type="match status" value="1"/>
</dbReference>
<dbReference type="Proteomes" id="UP000196386">
    <property type="component" value="Unassembled WGS sequence"/>
</dbReference>
<evidence type="ECO:0000313" key="5">
    <source>
        <dbReference type="Proteomes" id="UP000095765"/>
    </source>
</evidence>
<evidence type="ECO:0000313" key="6">
    <source>
        <dbReference type="Proteomes" id="UP000196386"/>
    </source>
</evidence>
<dbReference type="SMART" id="SM00450">
    <property type="entry name" value="RHOD"/>
    <property type="match status" value="1"/>
</dbReference>
<dbReference type="EMBL" id="NFKP01000039">
    <property type="protein sequence ID" value="OUP66618.1"/>
    <property type="molecule type" value="Genomic_DNA"/>
</dbReference>
<name>A0A174ML39_9FIRM</name>
<dbReference type="GO" id="GO:0004792">
    <property type="term" value="F:thiosulfate-cyanide sulfurtransferase activity"/>
    <property type="evidence" value="ECO:0007669"/>
    <property type="project" value="UniProtKB-EC"/>
</dbReference>
<dbReference type="EMBL" id="CZBE01000003">
    <property type="protein sequence ID" value="CUP36066.1"/>
    <property type="molecule type" value="Genomic_DNA"/>
</dbReference>
<evidence type="ECO:0000313" key="2">
    <source>
        <dbReference type="EMBL" id="CUP36066.1"/>
    </source>
</evidence>
<dbReference type="InterPro" id="IPR050229">
    <property type="entry name" value="GlpE_sulfurtransferase"/>
</dbReference>
<dbReference type="Gene3D" id="3.40.250.10">
    <property type="entry name" value="Rhodanese-like domain"/>
    <property type="match status" value="1"/>
</dbReference>
<sequence length="100" mass="11008">MSLFSRRPSFQEGLETFQKTPGAVLLDVRTPEEFAAGHVPEAVNAPLDALERIDYQQDTPLFVYCHSGARSGRACILLEKAGYHAVNIGGIAEYTGRLDR</sequence>
<dbReference type="SUPFAM" id="SSF52821">
    <property type="entry name" value="Rhodanese/Cell cycle control phosphatase"/>
    <property type="match status" value="1"/>
</dbReference>
<dbReference type="PANTHER" id="PTHR43031">
    <property type="entry name" value="FAD-DEPENDENT OXIDOREDUCTASE"/>
    <property type="match status" value="1"/>
</dbReference>
<proteinExistence type="predicted"/>
<dbReference type="CDD" id="cd00158">
    <property type="entry name" value="RHOD"/>
    <property type="match status" value="1"/>
</dbReference>
<reference evidence="3" key="3">
    <citation type="journal article" date="2018" name="BMC Genomics">
        <title>Whole genome sequencing and function prediction of 133 gut anaerobes isolated from chicken caecum in pure cultures.</title>
        <authorList>
            <person name="Medvecky M."/>
            <person name="Cejkova D."/>
            <person name="Polansky O."/>
            <person name="Karasova D."/>
            <person name="Kubasova T."/>
            <person name="Cizek A."/>
            <person name="Rychlik I."/>
        </authorList>
    </citation>
    <scope>NUCLEOTIDE SEQUENCE</scope>
    <source>
        <strain evidence="3">An175</strain>
    </source>
</reference>
<reference evidence="6" key="2">
    <citation type="submission" date="2017-04" db="EMBL/GenBank/DDBJ databases">
        <title>Function of individual gut microbiota members based on whole genome sequencing of pure cultures obtained from chicken caecum.</title>
        <authorList>
            <person name="Medvecky M."/>
            <person name="Cejkova D."/>
            <person name="Polansky O."/>
            <person name="Karasova D."/>
            <person name="Kubasova T."/>
            <person name="Cizek A."/>
            <person name="Rychlik I."/>
        </authorList>
    </citation>
    <scope>NUCLEOTIDE SEQUENCE [LARGE SCALE GENOMIC DNA]</scope>
    <source>
        <strain evidence="6">An175</strain>
    </source>
</reference>
<dbReference type="EMBL" id="QVME01000003">
    <property type="protein sequence ID" value="RGE68299.1"/>
    <property type="molecule type" value="Genomic_DNA"/>
</dbReference>
<evidence type="ECO:0000259" key="1">
    <source>
        <dbReference type="PROSITE" id="PS50206"/>
    </source>
</evidence>
<feature type="domain" description="Rhodanese" evidence="1">
    <location>
        <begin position="19"/>
        <end position="100"/>
    </location>
</feature>
<dbReference type="Proteomes" id="UP000260828">
    <property type="component" value="Unassembled WGS sequence"/>
</dbReference>
<reference evidence="2 5" key="1">
    <citation type="submission" date="2015-09" db="EMBL/GenBank/DDBJ databases">
        <authorList>
            <consortium name="Pathogen Informatics"/>
        </authorList>
    </citation>
    <scope>NUCLEOTIDE SEQUENCE [LARGE SCALE GENOMIC DNA]</scope>
    <source>
        <strain evidence="2 5">2789STDY5834939</strain>
    </source>
</reference>
<dbReference type="OrthoDB" id="9800872at2"/>
<dbReference type="EC" id="2.8.1.1" evidence="2"/>
<accession>A0A174ML39</accession>
<evidence type="ECO:0000313" key="7">
    <source>
        <dbReference type="Proteomes" id="UP000260828"/>
    </source>
</evidence>
<dbReference type="AlphaFoldDB" id="A0A174ML39"/>
<protein>
    <submittedName>
        <fullName evidence="4">Rhodanese-like domain-containing protein</fullName>
    </submittedName>
    <submittedName>
        <fullName evidence="2 3">Sulfurtransferase</fullName>
        <ecNumber evidence="2">2.8.1.1</ecNumber>
    </submittedName>
</protein>
<keyword evidence="2" id="KW-0808">Transferase</keyword>
<dbReference type="GeneID" id="72463053"/>
<evidence type="ECO:0000313" key="3">
    <source>
        <dbReference type="EMBL" id="OUP66618.1"/>
    </source>
</evidence>
<evidence type="ECO:0000313" key="4">
    <source>
        <dbReference type="EMBL" id="RGE68299.1"/>
    </source>
</evidence>
<organism evidence="2 5">
    <name type="scientific">Anaerotruncus colihominis</name>
    <dbReference type="NCBI Taxonomy" id="169435"/>
    <lineage>
        <taxon>Bacteria</taxon>
        <taxon>Bacillati</taxon>
        <taxon>Bacillota</taxon>
        <taxon>Clostridia</taxon>
        <taxon>Eubacteriales</taxon>
        <taxon>Oscillospiraceae</taxon>
        <taxon>Anaerotruncus</taxon>
    </lineage>
</organism>
<dbReference type="Proteomes" id="UP000095765">
    <property type="component" value="Unassembled WGS sequence"/>
</dbReference>
<gene>
    <name evidence="2" type="primary">pspE_1</name>
    <name evidence="3" type="ORF">B5F11_19200</name>
    <name evidence="4" type="ORF">DXC40_08130</name>
    <name evidence="2" type="ORF">ERS852551_00556</name>
</gene>